<protein>
    <submittedName>
        <fullName evidence="1">Uncharacterized protein</fullName>
    </submittedName>
</protein>
<dbReference type="Proteomes" id="UP001172386">
    <property type="component" value="Unassembled WGS sequence"/>
</dbReference>
<comment type="caution">
    <text evidence="1">The sequence shown here is derived from an EMBL/GenBank/DDBJ whole genome shotgun (WGS) entry which is preliminary data.</text>
</comment>
<evidence type="ECO:0000313" key="2">
    <source>
        <dbReference type="Proteomes" id="UP001172386"/>
    </source>
</evidence>
<sequence length="352" mass="38508">MANRAPALDQNVFSISDLKHEGSKRLPKSYRDFYNVGAMDLITLHDNESSYDKFKIRPRVLRNVSTVDMSTSIFGQKISMPLGISPTAMQRLAHKDGEAATSRAAAKLGLPMCLSSYSNTSLEDVKQEGNGNPYMMQMCIVNDRNVTRQLLQRAQAAGYKAVFVSVDVPVLGRRLNEMRNNFTLPEDLAFPNILSSGNDEFAVNPETKQKGPQAYDDTLEWDEIIPWLKENAGDLEIWLKGVTTPADVEMAIKYGVDGIVVSNHGGRQLDGMPSTIDALAECAPIARGRIQIAVDGGIRRGTDIFKALALGAQYCFIGRIAIWGLAYGGQAGVELALQILEHELQTAMALAG</sequence>
<proteinExistence type="predicted"/>
<organism evidence="1 2">
    <name type="scientific">Neophaeococcomyces mojaviensis</name>
    <dbReference type="NCBI Taxonomy" id="3383035"/>
    <lineage>
        <taxon>Eukaryota</taxon>
        <taxon>Fungi</taxon>
        <taxon>Dikarya</taxon>
        <taxon>Ascomycota</taxon>
        <taxon>Pezizomycotina</taxon>
        <taxon>Eurotiomycetes</taxon>
        <taxon>Chaetothyriomycetidae</taxon>
        <taxon>Chaetothyriales</taxon>
        <taxon>Chaetothyriales incertae sedis</taxon>
        <taxon>Neophaeococcomyces</taxon>
    </lineage>
</organism>
<gene>
    <name evidence="1" type="ORF">H2198_004100</name>
</gene>
<name>A0ACC3A9L4_9EURO</name>
<accession>A0ACC3A9L4</accession>
<evidence type="ECO:0000313" key="1">
    <source>
        <dbReference type="EMBL" id="KAJ9657793.1"/>
    </source>
</evidence>
<dbReference type="EMBL" id="JAPDRQ010000059">
    <property type="protein sequence ID" value="KAJ9657793.1"/>
    <property type="molecule type" value="Genomic_DNA"/>
</dbReference>
<keyword evidence="2" id="KW-1185">Reference proteome</keyword>
<reference evidence="1" key="1">
    <citation type="submission" date="2022-10" db="EMBL/GenBank/DDBJ databases">
        <title>Culturing micro-colonial fungi from biological soil crusts in the Mojave desert and describing Neophaeococcomyces mojavensis, and introducing the new genera and species Taxawa tesnikishii.</title>
        <authorList>
            <person name="Kurbessoian T."/>
            <person name="Stajich J.E."/>
        </authorList>
    </citation>
    <scope>NUCLEOTIDE SEQUENCE</scope>
    <source>
        <strain evidence="1">JES_112</strain>
    </source>
</reference>